<evidence type="ECO:0000256" key="4">
    <source>
        <dbReference type="ARBA" id="ARBA00023136"/>
    </source>
</evidence>
<feature type="domain" description="Major facilitator superfamily (MFS) profile" evidence="6">
    <location>
        <begin position="19"/>
        <end position="477"/>
    </location>
</feature>
<dbReference type="SUPFAM" id="SSF103473">
    <property type="entry name" value="MFS general substrate transporter"/>
    <property type="match status" value="2"/>
</dbReference>
<evidence type="ECO:0000256" key="1">
    <source>
        <dbReference type="ARBA" id="ARBA00004651"/>
    </source>
</evidence>
<evidence type="ECO:0000313" key="7">
    <source>
        <dbReference type="EMBL" id="SIR61855.1"/>
    </source>
</evidence>
<feature type="transmembrane region" description="Helical" evidence="5">
    <location>
        <begin position="235"/>
        <end position="257"/>
    </location>
</feature>
<keyword evidence="4 5" id="KW-0472">Membrane</keyword>
<feature type="transmembrane region" description="Helical" evidence="5">
    <location>
        <begin position="143"/>
        <end position="161"/>
    </location>
</feature>
<feature type="transmembrane region" description="Helical" evidence="5">
    <location>
        <begin position="310"/>
        <end position="332"/>
    </location>
</feature>
<dbReference type="PANTHER" id="PTHR42718">
    <property type="entry name" value="MAJOR FACILITATOR SUPERFAMILY MULTIDRUG TRANSPORTER MFSC"/>
    <property type="match status" value="1"/>
</dbReference>
<dbReference type="Pfam" id="PF07690">
    <property type="entry name" value="MFS_1"/>
    <property type="match status" value="1"/>
</dbReference>
<protein>
    <submittedName>
        <fullName evidence="7">Drug resistance transporter, EmrB/QacA subfamily</fullName>
    </submittedName>
</protein>
<feature type="transmembrane region" description="Helical" evidence="5">
    <location>
        <begin position="85"/>
        <end position="104"/>
    </location>
</feature>
<feature type="transmembrane region" description="Helical" evidence="5">
    <location>
        <begin position="110"/>
        <end position="131"/>
    </location>
</feature>
<dbReference type="PANTHER" id="PTHR42718:SF39">
    <property type="entry name" value="ACTINORHODIN TRANSPORTER-RELATED"/>
    <property type="match status" value="1"/>
</dbReference>
<gene>
    <name evidence="7" type="ORF">SAMN05445060_0070</name>
</gene>
<dbReference type="InterPro" id="IPR020846">
    <property type="entry name" value="MFS_dom"/>
</dbReference>
<feature type="transmembrane region" description="Helical" evidence="5">
    <location>
        <begin position="53"/>
        <end position="73"/>
    </location>
</feature>
<feature type="transmembrane region" description="Helical" evidence="5">
    <location>
        <begin position="444"/>
        <end position="473"/>
    </location>
</feature>
<dbReference type="InterPro" id="IPR011701">
    <property type="entry name" value="MFS"/>
</dbReference>
<dbReference type="InterPro" id="IPR036259">
    <property type="entry name" value="MFS_trans_sf"/>
</dbReference>
<dbReference type="EMBL" id="FTNT01000001">
    <property type="protein sequence ID" value="SIR61855.1"/>
    <property type="molecule type" value="Genomic_DNA"/>
</dbReference>
<dbReference type="AlphaFoldDB" id="A0A1N7CE60"/>
<feature type="transmembrane region" description="Helical" evidence="5">
    <location>
        <begin position="278"/>
        <end position="304"/>
    </location>
</feature>
<dbReference type="PRINTS" id="PR01036">
    <property type="entry name" value="TCRTETB"/>
</dbReference>
<dbReference type="GO" id="GO:0005886">
    <property type="term" value="C:plasma membrane"/>
    <property type="evidence" value="ECO:0007669"/>
    <property type="project" value="UniProtKB-SubCell"/>
</dbReference>
<feature type="transmembrane region" description="Helical" evidence="5">
    <location>
        <begin position="344"/>
        <end position="366"/>
    </location>
</feature>
<reference evidence="7 8" key="1">
    <citation type="submission" date="2017-01" db="EMBL/GenBank/DDBJ databases">
        <authorList>
            <person name="Mah S.A."/>
            <person name="Swanson W.J."/>
            <person name="Moy G.W."/>
            <person name="Vacquier V.D."/>
        </authorList>
    </citation>
    <scope>NUCLEOTIDE SEQUENCE [LARGE SCALE GENOMIC DNA]</scope>
    <source>
        <strain evidence="7 8">CPCC 203464</strain>
    </source>
</reference>
<evidence type="ECO:0000259" key="6">
    <source>
        <dbReference type="PROSITE" id="PS50850"/>
    </source>
</evidence>
<evidence type="ECO:0000256" key="3">
    <source>
        <dbReference type="ARBA" id="ARBA00022989"/>
    </source>
</evidence>
<proteinExistence type="predicted"/>
<evidence type="ECO:0000256" key="5">
    <source>
        <dbReference type="SAM" id="Phobius"/>
    </source>
</evidence>
<comment type="subcellular location">
    <subcellularLocation>
        <location evidence="1">Cell membrane</location>
        <topology evidence="1">Multi-pass membrane protein</topology>
    </subcellularLocation>
</comment>
<dbReference type="Gene3D" id="1.20.1250.20">
    <property type="entry name" value="MFS general substrate transporter like domains"/>
    <property type="match status" value="1"/>
</dbReference>
<evidence type="ECO:0000256" key="2">
    <source>
        <dbReference type="ARBA" id="ARBA00022692"/>
    </source>
</evidence>
<dbReference type="Proteomes" id="UP000186218">
    <property type="component" value="Unassembled WGS sequence"/>
</dbReference>
<dbReference type="CDD" id="cd17321">
    <property type="entry name" value="MFS_MMR_MDR_like"/>
    <property type="match status" value="1"/>
</dbReference>
<feature type="transmembrane region" description="Helical" evidence="5">
    <location>
        <begin position="20"/>
        <end position="41"/>
    </location>
</feature>
<accession>A0A1N7CE60</accession>
<keyword evidence="2 5" id="KW-0812">Transmembrane</keyword>
<keyword evidence="8" id="KW-1185">Reference proteome</keyword>
<dbReference type="STRING" id="1344003.SAMN05445060_0070"/>
<feature type="transmembrane region" description="Helical" evidence="5">
    <location>
        <begin position="419"/>
        <end position="438"/>
    </location>
</feature>
<sequence>MPASSPSPSPSGHLHRWSMLPVVLVAMFMAQFDLYVVNVALPVLQHELDASQASLELIVGGYAFTYAAGLITGGRLGDHYGHRNVFLIGMLLFGVASLLCGVAQTSAQLVAFRLIQGATAAILVPQVLALITRAFPPVERSRALSWFGVTMGVGAVAGQVLGGVLLNVDILGLGWRVIFVVNVPIAVVTVLLGLRILPHHVATGPASFDVLGAMGITASLTSILVPLVMGRSEHWAPWTWICLALSIPLLLVTVVRERRLEHHGGRPIIPLSLFTERAFNLGLGTSIALFASFFSVVFTLTLVMQNGLGISPLMAGLTFAPLGMAFAVASVLAKKQIVQHGPVVIAVGTAIVILGLTALIIVAYGVDVRLSAPMLIGPMILIGFGNGVAVPALIGVVLTTISPQHAGSAAGVLTTAQQFSSAIGIAAIGTVFFAVLGPGKRAGVHAYATALAGASMCSVVLALVGAVMTILLVRIPKRASIDG</sequence>
<organism evidence="7 8">
    <name type="scientific">Williamsia sterculiae</name>
    <dbReference type="NCBI Taxonomy" id="1344003"/>
    <lineage>
        <taxon>Bacteria</taxon>
        <taxon>Bacillati</taxon>
        <taxon>Actinomycetota</taxon>
        <taxon>Actinomycetes</taxon>
        <taxon>Mycobacteriales</taxon>
        <taxon>Nocardiaceae</taxon>
        <taxon>Williamsia</taxon>
    </lineage>
</organism>
<keyword evidence="3 5" id="KW-1133">Transmembrane helix</keyword>
<evidence type="ECO:0000313" key="8">
    <source>
        <dbReference type="Proteomes" id="UP000186218"/>
    </source>
</evidence>
<feature type="transmembrane region" description="Helical" evidence="5">
    <location>
        <begin position="173"/>
        <end position="194"/>
    </location>
</feature>
<dbReference type="GO" id="GO:0022857">
    <property type="term" value="F:transmembrane transporter activity"/>
    <property type="evidence" value="ECO:0007669"/>
    <property type="project" value="InterPro"/>
</dbReference>
<dbReference type="Gene3D" id="1.20.1720.10">
    <property type="entry name" value="Multidrug resistance protein D"/>
    <property type="match status" value="1"/>
</dbReference>
<feature type="transmembrane region" description="Helical" evidence="5">
    <location>
        <begin position="372"/>
        <end position="398"/>
    </location>
</feature>
<name>A0A1N7CE60_9NOCA</name>
<dbReference type="PROSITE" id="PS50850">
    <property type="entry name" value="MFS"/>
    <property type="match status" value="1"/>
</dbReference>